<dbReference type="AlphaFoldDB" id="A0A8A7KHJ8"/>
<protein>
    <submittedName>
        <fullName evidence="1">Uncharacterized protein</fullName>
    </submittedName>
</protein>
<dbReference type="Proteomes" id="UP000665020">
    <property type="component" value="Chromosome"/>
</dbReference>
<keyword evidence="2" id="KW-1185">Reference proteome</keyword>
<evidence type="ECO:0000313" key="2">
    <source>
        <dbReference type="Proteomes" id="UP000665020"/>
    </source>
</evidence>
<dbReference type="RefSeq" id="WP_230868983.1">
    <property type="nucleotide sequence ID" value="NZ_CP046640.1"/>
</dbReference>
<evidence type="ECO:0000313" key="1">
    <source>
        <dbReference type="EMBL" id="QTL97352.1"/>
    </source>
</evidence>
<sequence>MPVRRREPGLRTTRGIAEVFEDLATEVTVEILVYEDFLDLNPQVREFPNLSPNNSIPVLRDEVRDVQE</sequence>
<accession>A0A8A7KHJ8</accession>
<organism evidence="1 2">
    <name type="scientific">Iocasia fonsfrigidae</name>
    <dbReference type="NCBI Taxonomy" id="2682810"/>
    <lineage>
        <taxon>Bacteria</taxon>
        <taxon>Bacillati</taxon>
        <taxon>Bacillota</taxon>
        <taxon>Clostridia</taxon>
        <taxon>Halanaerobiales</taxon>
        <taxon>Halanaerobiaceae</taxon>
        <taxon>Iocasia</taxon>
    </lineage>
</organism>
<gene>
    <name evidence="1" type="ORF">GM661_04800</name>
</gene>
<proteinExistence type="predicted"/>
<dbReference type="KEGG" id="ifn:GM661_04800"/>
<dbReference type="EMBL" id="CP046640">
    <property type="protein sequence ID" value="QTL97352.1"/>
    <property type="molecule type" value="Genomic_DNA"/>
</dbReference>
<reference evidence="1" key="1">
    <citation type="submission" date="2019-12" db="EMBL/GenBank/DDBJ databases">
        <authorList>
            <person name="zhang j."/>
            <person name="sun C.M."/>
        </authorList>
    </citation>
    <scope>NUCLEOTIDE SEQUENCE</scope>
    <source>
        <strain evidence="1">NS-1</strain>
    </source>
</reference>
<name>A0A8A7KHJ8_9FIRM</name>